<reference evidence="1" key="1">
    <citation type="journal article" date="2019" name="BMC Genomics">
        <title>A new reference genome for Sorghum bicolor reveals high levels of sequence similarity between sweet and grain genotypes: implications for the genetics of sugar metabolism.</title>
        <authorList>
            <person name="Cooper E.A."/>
            <person name="Brenton Z.W."/>
            <person name="Flinn B.S."/>
            <person name="Jenkins J."/>
            <person name="Shu S."/>
            <person name="Flowers D."/>
            <person name="Luo F."/>
            <person name="Wang Y."/>
            <person name="Xia P."/>
            <person name="Barry K."/>
            <person name="Daum C."/>
            <person name="Lipzen A."/>
            <person name="Yoshinaga Y."/>
            <person name="Schmutz J."/>
            <person name="Saski C."/>
            <person name="Vermerris W."/>
            <person name="Kresovich S."/>
        </authorList>
    </citation>
    <scope>NUCLEOTIDE SEQUENCE</scope>
</reference>
<gene>
    <name evidence="1" type="ORF">BDA96_08G112000</name>
</gene>
<dbReference type="AlphaFoldDB" id="A0A921QI74"/>
<name>A0A921QI74_SORBI</name>
<organism evidence="1 2">
    <name type="scientific">Sorghum bicolor</name>
    <name type="common">Sorghum</name>
    <name type="synonym">Sorghum vulgare</name>
    <dbReference type="NCBI Taxonomy" id="4558"/>
    <lineage>
        <taxon>Eukaryota</taxon>
        <taxon>Viridiplantae</taxon>
        <taxon>Streptophyta</taxon>
        <taxon>Embryophyta</taxon>
        <taxon>Tracheophyta</taxon>
        <taxon>Spermatophyta</taxon>
        <taxon>Magnoliopsida</taxon>
        <taxon>Liliopsida</taxon>
        <taxon>Poales</taxon>
        <taxon>Poaceae</taxon>
        <taxon>PACMAD clade</taxon>
        <taxon>Panicoideae</taxon>
        <taxon>Andropogonodae</taxon>
        <taxon>Andropogoneae</taxon>
        <taxon>Sorghinae</taxon>
        <taxon>Sorghum</taxon>
    </lineage>
</organism>
<proteinExistence type="predicted"/>
<dbReference type="EMBL" id="CM027687">
    <property type="protein sequence ID" value="KAG0520875.1"/>
    <property type="molecule type" value="Genomic_DNA"/>
</dbReference>
<dbReference type="Proteomes" id="UP000807115">
    <property type="component" value="Chromosome 8"/>
</dbReference>
<sequence length="82" mass="9396">MEKDQQCTARFTGNQMFNCVDLAQKEVFARYLADPLPWPECYAWLVQDQQALCGVQQFGAATVVLNCCLWLSRSCVCRLWAN</sequence>
<evidence type="ECO:0000313" key="1">
    <source>
        <dbReference type="EMBL" id="KAG0520875.1"/>
    </source>
</evidence>
<reference evidence="1" key="2">
    <citation type="submission" date="2020-10" db="EMBL/GenBank/DDBJ databases">
        <authorList>
            <person name="Cooper E.A."/>
            <person name="Brenton Z.W."/>
            <person name="Flinn B.S."/>
            <person name="Jenkins J."/>
            <person name="Shu S."/>
            <person name="Flowers D."/>
            <person name="Luo F."/>
            <person name="Wang Y."/>
            <person name="Xia P."/>
            <person name="Barry K."/>
            <person name="Daum C."/>
            <person name="Lipzen A."/>
            <person name="Yoshinaga Y."/>
            <person name="Schmutz J."/>
            <person name="Saski C."/>
            <person name="Vermerris W."/>
            <person name="Kresovich S."/>
        </authorList>
    </citation>
    <scope>NUCLEOTIDE SEQUENCE</scope>
</reference>
<protein>
    <submittedName>
        <fullName evidence="1">Uncharacterized protein</fullName>
    </submittedName>
</protein>
<evidence type="ECO:0000313" key="2">
    <source>
        <dbReference type="Proteomes" id="UP000807115"/>
    </source>
</evidence>
<accession>A0A921QI74</accession>
<comment type="caution">
    <text evidence="1">The sequence shown here is derived from an EMBL/GenBank/DDBJ whole genome shotgun (WGS) entry which is preliminary data.</text>
</comment>